<keyword evidence="3" id="KW-1185">Reference proteome</keyword>
<dbReference type="Proteomes" id="UP000366872">
    <property type="component" value="Unassembled WGS sequence"/>
</dbReference>
<name>A0A6C2U6K0_PONDE</name>
<dbReference type="EMBL" id="CAAHFG010000002">
    <property type="protein sequence ID" value="VGO15555.1"/>
    <property type="molecule type" value="Genomic_DNA"/>
</dbReference>
<dbReference type="Gene3D" id="3.30.70.260">
    <property type="match status" value="2"/>
</dbReference>
<reference evidence="2 3" key="1">
    <citation type="submission" date="2019-04" db="EMBL/GenBank/DDBJ databases">
        <authorList>
            <person name="Van Vliet M D."/>
        </authorList>
    </citation>
    <scope>NUCLEOTIDE SEQUENCE [LARGE SCALE GENOMIC DNA]</scope>
    <source>
        <strain evidence="2 3">F1</strain>
    </source>
</reference>
<sequence length="179" mass="19428">MNDRQTMVISVMDRDRPGIVAEVTEGISKLGGNLADLRESVLCGYFTMILVANFPLDVSAEAVEKTLAEGTSSRVSVEPAQGELAEAGDADQVYVLSAVGRDRVGLVAQVSRFCCDRGINILDLASHVEDHQYTMMLQIDLSNVGAPEPFENELASFGKANDLILVLQHNDIFRATNEI</sequence>
<proteinExistence type="predicted"/>
<feature type="domain" description="ACT" evidence="1">
    <location>
        <begin position="8"/>
        <end position="82"/>
    </location>
</feature>
<dbReference type="InterPro" id="IPR002912">
    <property type="entry name" value="ACT_dom"/>
</dbReference>
<gene>
    <name evidence="2" type="ORF">PDESU_04140</name>
</gene>
<feature type="domain" description="ACT" evidence="1">
    <location>
        <begin position="95"/>
        <end position="174"/>
    </location>
</feature>
<dbReference type="PROSITE" id="PS51671">
    <property type="entry name" value="ACT"/>
    <property type="match status" value="2"/>
</dbReference>
<dbReference type="PANTHER" id="PTHR34875">
    <property type="entry name" value="UPF0237 PROTEIN MJ1558"/>
    <property type="match status" value="1"/>
</dbReference>
<dbReference type="InterPro" id="IPR045865">
    <property type="entry name" value="ACT-like_dom_sf"/>
</dbReference>
<accession>A0A6C2U6K0</accession>
<dbReference type="SUPFAM" id="SSF55021">
    <property type="entry name" value="ACT-like"/>
    <property type="match status" value="2"/>
</dbReference>
<dbReference type="RefSeq" id="WP_136081108.1">
    <property type="nucleotide sequence ID" value="NZ_CAAHFG010000002.1"/>
</dbReference>
<dbReference type="AlphaFoldDB" id="A0A6C2U6K0"/>
<protein>
    <recommendedName>
        <fullName evidence="1">ACT domain-containing protein</fullName>
    </recommendedName>
</protein>
<evidence type="ECO:0000313" key="2">
    <source>
        <dbReference type="EMBL" id="VGO15555.1"/>
    </source>
</evidence>
<dbReference type="PANTHER" id="PTHR34875:SF6">
    <property type="entry name" value="UPF0237 PROTEIN MJ1558"/>
    <property type="match status" value="1"/>
</dbReference>
<evidence type="ECO:0000313" key="3">
    <source>
        <dbReference type="Proteomes" id="UP000366872"/>
    </source>
</evidence>
<dbReference type="InterPro" id="IPR050990">
    <property type="entry name" value="UPF0237/GcvR_regulator"/>
</dbReference>
<evidence type="ECO:0000259" key="1">
    <source>
        <dbReference type="PROSITE" id="PS51671"/>
    </source>
</evidence>
<dbReference type="Pfam" id="PF13740">
    <property type="entry name" value="ACT_6"/>
    <property type="match status" value="2"/>
</dbReference>
<organism evidence="2 3">
    <name type="scientific">Pontiella desulfatans</name>
    <dbReference type="NCBI Taxonomy" id="2750659"/>
    <lineage>
        <taxon>Bacteria</taxon>
        <taxon>Pseudomonadati</taxon>
        <taxon>Kiritimatiellota</taxon>
        <taxon>Kiritimatiellia</taxon>
        <taxon>Kiritimatiellales</taxon>
        <taxon>Pontiellaceae</taxon>
        <taxon>Pontiella</taxon>
    </lineage>
</organism>